<dbReference type="Gene3D" id="1.20.1250.20">
    <property type="entry name" value="MFS general substrate transporter like domains"/>
    <property type="match status" value="2"/>
</dbReference>
<dbReference type="InterPro" id="IPR036259">
    <property type="entry name" value="MFS_trans_sf"/>
</dbReference>
<keyword evidence="1" id="KW-0812">Transmembrane</keyword>
<keyword evidence="3" id="KW-1185">Reference proteome</keyword>
<dbReference type="CDD" id="cd17332">
    <property type="entry name" value="MFS_MelB_like"/>
    <property type="match status" value="1"/>
</dbReference>
<keyword evidence="1" id="KW-1133">Transmembrane helix</keyword>
<proteinExistence type="predicted"/>
<dbReference type="InterPro" id="IPR001927">
    <property type="entry name" value="Na/Gal_symport"/>
</dbReference>
<dbReference type="Proteomes" id="UP001600941">
    <property type="component" value="Unassembled WGS sequence"/>
</dbReference>
<feature type="transmembrane region" description="Helical" evidence="1">
    <location>
        <begin position="119"/>
        <end position="141"/>
    </location>
</feature>
<evidence type="ECO:0000256" key="1">
    <source>
        <dbReference type="SAM" id="Phobius"/>
    </source>
</evidence>
<evidence type="ECO:0000313" key="3">
    <source>
        <dbReference type="Proteomes" id="UP001600941"/>
    </source>
</evidence>
<name>A0ABQ0BWG5_9FIRM</name>
<dbReference type="NCBIfam" id="TIGR00792">
    <property type="entry name" value="gph"/>
    <property type="match status" value="1"/>
</dbReference>
<reference evidence="2 3" key="1">
    <citation type="submission" date="2024-04" db="EMBL/GenBank/DDBJ databases">
        <title>Defined microbial consortia suppress multidrug-resistant proinflammatory Enterobacteriaceae via ecological control.</title>
        <authorList>
            <person name="Furuichi M."/>
            <person name="Kawaguchi T."/>
            <person name="Pust M."/>
            <person name="Yasuma K."/>
            <person name="Plichta D."/>
            <person name="Hasegawa N."/>
            <person name="Ohya T."/>
            <person name="Bhattarai S."/>
            <person name="Sasajima S."/>
            <person name="Aoto Y."/>
            <person name="Tuganbaev T."/>
            <person name="Yaginuma M."/>
            <person name="Ueda M."/>
            <person name="Okahashi N."/>
            <person name="Amafuji K."/>
            <person name="Kiridooshi Y."/>
            <person name="Sugita K."/>
            <person name="Strazar M."/>
            <person name="Skelly A."/>
            <person name="Suda W."/>
            <person name="Hattori M."/>
            <person name="Nakamoto N."/>
            <person name="Caballero S."/>
            <person name="Norman J."/>
            <person name="Olle B."/>
            <person name="Tanoue T."/>
            <person name="Arita M."/>
            <person name="Bucci V."/>
            <person name="Atarashi K."/>
            <person name="Xavier R."/>
            <person name="Honda K."/>
        </authorList>
    </citation>
    <scope>NUCLEOTIDE SEQUENCE [LARGE SCALE GENOMIC DNA]</scope>
    <source>
        <strain evidence="3">k34-0107-D12</strain>
    </source>
</reference>
<gene>
    <name evidence="2" type="ORF">K340107D12_35530</name>
</gene>
<feature type="transmembrane region" description="Helical" evidence="1">
    <location>
        <begin position="162"/>
        <end position="182"/>
    </location>
</feature>
<feature type="transmembrane region" description="Helical" evidence="1">
    <location>
        <begin position="251"/>
        <end position="277"/>
    </location>
</feature>
<dbReference type="PANTHER" id="PTHR11328">
    <property type="entry name" value="MAJOR FACILITATOR SUPERFAMILY DOMAIN-CONTAINING PROTEIN"/>
    <property type="match status" value="1"/>
</dbReference>
<dbReference type="EMBL" id="BAABZQ010000001">
    <property type="protein sequence ID" value="GAA6500737.1"/>
    <property type="molecule type" value="Genomic_DNA"/>
</dbReference>
<feature type="transmembrane region" description="Helical" evidence="1">
    <location>
        <begin position="194"/>
        <end position="216"/>
    </location>
</feature>
<dbReference type="Pfam" id="PF13347">
    <property type="entry name" value="MFS_2"/>
    <property type="match status" value="1"/>
</dbReference>
<dbReference type="SUPFAM" id="SSF103473">
    <property type="entry name" value="MFS general substrate transporter"/>
    <property type="match status" value="1"/>
</dbReference>
<comment type="caution">
    <text evidence="2">The sequence shown here is derived from an EMBL/GenBank/DDBJ whole genome shotgun (WGS) entry which is preliminary data.</text>
</comment>
<dbReference type="RefSeq" id="WP_227210124.1">
    <property type="nucleotide sequence ID" value="NZ_BAABZQ010000001.1"/>
</dbReference>
<feature type="transmembrane region" description="Helical" evidence="1">
    <location>
        <begin position="320"/>
        <end position="345"/>
    </location>
</feature>
<evidence type="ECO:0000313" key="2">
    <source>
        <dbReference type="EMBL" id="GAA6500737.1"/>
    </source>
</evidence>
<protein>
    <submittedName>
        <fullName evidence="2">MFS transporter</fullName>
    </submittedName>
</protein>
<keyword evidence="1" id="KW-0472">Membrane</keyword>
<sequence length="472" mass="51779">MFSYASKHNEPKAKLGWSERIGYGIGNYGMAWVNGIMSAFFMIYLTNVSFVDAGVAGTIIALSKVFDGISDLIMGGIVDHTKSKHGKARIWLVRMCIPLAVSTLLLFCIPASMTGFIKYVYIFIMYNLVNAVFYTAMYVPYTSMNYLMTQNDFDRGLLGNMNMIFQTLANITMNTFFLTWLNKFGDGDIYTQKAWTKAFMIVGIIVIAASILCFFGTKERVKNMEKQSGGEKEEKSVPARKAVKSLFQNKYWVLMTVCMFLIFFVIVMYAVAAAYYAQYVLGDIGFYTPINNALSIAQFGIMFLTPAFMKKFGKHRTYQVGLIAMMAGFAGTGLCGTNLPLLIFFNAVKGVGLGAAGGMAFGMVSDTIEYGEWKTGVVAVGMGNAGVSTAQKLGLGLGQAVMGWILAAGGFDAAKAVQSAGAQSAISFCYNWIPVICVALCSVLMLFYRLDKELPVIRTEMAKRNSSDRSAH</sequence>
<organism evidence="2 3">
    <name type="scientific">Blautia parvula</name>
    <dbReference type="NCBI Taxonomy" id="2877527"/>
    <lineage>
        <taxon>Bacteria</taxon>
        <taxon>Bacillati</taxon>
        <taxon>Bacillota</taxon>
        <taxon>Clostridia</taxon>
        <taxon>Lachnospirales</taxon>
        <taxon>Lachnospiraceae</taxon>
        <taxon>Blautia</taxon>
    </lineage>
</organism>
<dbReference type="InterPro" id="IPR039672">
    <property type="entry name" value="MFS_2"/>
</dbReference>
<feature type="transmembrane region" description="Helical" evidence="1">
    <location>
        <begin position="55"/>
        <end position="78"/>
    </location>
</feature>
<feature type="transmembrane region" description="Helical" evidence="1">
    <location>
        <begin position="425"/>
        <end position="448"/>
    </location>
</feature>
<feature type="transmembrane region" description="Helical" evidence="1">
    <location>
        <begin position="21"/>
        <end position="43"/>
    </location>
</feature>
<feature type="transmembrane region" description="Helical" evidence="1">
    <location>
        <begin position="289"/>
        <end position="308"/>
    </location>
</feature>
<dbReference type="PANTHER" id="PTHR11328:SF24">
    <property type="entry name" value="MAJOR FACILITATOR SUPERFAMILY (MFS) PROFILE DOMAIN-CONTAINING PROTEIN"/>
    <property type="match status" value="1"/>
</dbReference>
<accession>A0ABQ0BWG5</accession>
<feature type="transmembrane region" description="Helical" evidence="1">
    <location>
        <begin position="90"/>
        <end position="113"/>
    </location>
</feature>